<evidence type="ECO:0000256" key="1">
    <source>
        <dbReference type="ARBA" id="ARBA00004123"/>
    </source>
</evidence>
<reference evidence="4 5" key="1">
    <citation type="journal article" date="2017" name="Nat. Commun.">
        <title>Genome assembly with in vitro proximity ligation data and whole-genome triplication in lettuce.</title>
        <authorList>
            <person name="Reyes-Chin-Wo S."/>
            <person name="Wang Z."/>
            <person name="Yang X."/>
            <person name="Kozik A."/>
            <person name="Arikit S."/>
            <person name="Song C."/>
            <person name="Xia L."/>
            <person name="Froenicke L."/>
            <person name="Lavelle D.O."/>
            <person name="Truco M.J."/>
            <person name="Xia R."/>
            <person name="Zhu S."/>
            <person name="Xu C."/>
            <person name="Xu H."/>
            <person name="Xu X."/>
            <person name="Cox K."/>
            <person name="Korf I."/>
            <person name="Meyers B.C."/>
            <person name="Michelmore R.W."/>
        </authorList>
    </citation>
    <scope>NUCLEOTIDE SEQUENCE [LARGE SCALE GENOMIC DNA]</scope>
    <source>
        <strain evidence="5">cv. Salinas</strain>
        <tissue evidence="4">Seedlings</tissue>
    </source>
</reference>
<dbReference type="PANTHER" id="PTHR13989">
    <property type="entry name" value="REPLICATION PROTEIN A-RELATED"/>
    <property type="match status" value="1"/>
</dbReference>
<evidence type="ECO:0000256" key="2">
    <source>
        <dbReference type="ARBA" id="ARBA00023125"/>
    </source>
</evidence>
<organism evidence="4 5">
    <name type="scientific">Lactuca sativa</name>
    <name type="common">Garden lettuce</name>
    <dbReference type="NCBI Taxonomy" id="4236"/>
    <lineage>
        <taxon>Eukaryota</taxon>
        <taxon>Viridiplantae</taxon>
        <taxon>Streptophyta</taxon>
        <taxon>Embryophyta</taxon>
        <taxon>Tracheophyta</taxon>
        <taxon>Spermatophyta</taxon>
        <taxon>Magnoliopsida</taxon>
        <taxon>eudicotyledons</taxon>
        <taxon>Gunneridae</taxon>
        <taxon>Pentapetalae</taxon>
        <taxon>asterids</taxon>
        <taxon>campanulids</taxon>
        <taxon>Asterales</taxon>
        <taxon>Asteraceae</taxon>
        <taxon>Cichorioideae</taxon>
        <taxon>Cichorieae</taxon>
        <taxon>Lactucinae</taxon>
        <taxon>Lactuca</taxon>
    </lineage>
</organism>
<accession>A0A9R1WBH6</accession>
<keyword evidence="5" id="KW-1185">Reference proteome</keyword>
<evidence type="ECO:0000313" key="5">
    <source>
        <dbReference type="Proteomes" id="UP000235145"/>
    </source>
</evidence>
<dbReference type="InterPro" id="IPR012340">
    <property type="entry name" value="NA-bd_OB-fold"/>
</dbReference>
<evidence type="ECO:0000256" key="3">
    <source>
        <dbReference type="ARBA" id="ARBA00023242"/>
    </source>
</evidence>
<evidence type="ECO:0000313" key="4">
    <source>
        <dbReference type="EMBL" id="KAJ0219837.1"/>
    </source>
</evidence>
<dbReference type="PANTHER" id="PTHR13989:SF16">
    <property type="entry name" value="REPLICATION PROTEIN A2"/>
    <property type="match status" value="1"/>
</dbReference>
<dbReference type="EMBL" id="NBSK02000002">
    <property type="protein sequence ID" value="KAJ0219837.1"/>
    <property type="molecule type" value="Genomic_DNA"/>
</dbReference>
<dbReference type="Gene3D" id="2.40.50.140">
    <property type="entry name" value="Nucleic acid-binding proteins"/>
    <property type="match status" value="1"/>
</dbReference>
<dbReference type="GO" id="GO:0003677">
    <property type="term" value="F:DNA binding"/>
    <property type="evidence" value="ECO:0007669"/>
    <property type="project" value="UniProtKB-KW"/>
</dbReference>
<comment type="caution">
    <text evidence="4">The sequence shown here is derived from an EMBL/GenBank/DDBJ whole genome shotgun (WGS) entry which is preliminary data.</text>
</comment>
<dbReference type="InterPro" id="IPR040260">
    <property type="entry name" value="RFA2-like"/>
</dbReference>
<keyword evidence="3" id="KW-0539">Nucleus</keyword>
<keyword evidence="2" id="KW-0238">DNA-binding</keyword>
<protein>
    <recommendedName>
        <fullName evidence="6">OB domain-containing protein</fullName>
    </recommendedName>
</protein>
<sequence length="177" mass="19995">MNLDTYPTSSTSQQVKLVRMILNKAERVTDLYFLLDDGTGRIDCNRWVHEPVDTKEMEAITEGMYVRVHGQLFQGKKQNNKLVVVISSNQSHVPSSGINTQSYQTAPSNQSKGIMITCRRNCYAIGPSFRQDSVILFKYVTPRFSGMDLNKRFFGFKSYSTSWLPYSSSSSGVGPRV</sequence>
<dbReference type="SUPFAM" id="SSF50249">
    <property type="entry name" value="Nucleic acid-binding proteins"/>
    <property type="match status" value="1"/>
</dbReference>
<name>A0A9R1WBH6_LACSA</name>
<dbReference type="Proteomes" id="UP000235145">
    <property type="component" value="Unassembled WGS sequence"/>
</dbReference>
<evidence type="ECO:0008006" key="6">
    <source>
        <dbReference type="Google" id="ProtNLM"/>
    </source>
</evidence>
<proteinExistence type="predicted"/>
<dbReference type="GO" id="GO:0005634">
    <property type="term" value="C:nucleus"/>
    <property type="evidence" value="ECO:0007669"/>
    <property type="project" value="UniProtKB-SubCell"/>
</dbReference>
<dbReference type="AlphaFoldDB" id="A0A9R1WBH6"/>
<gene>
    <name evidence="4" type="ORF">LSAT_V11C200082740</name>
</gene>
<comment type="subcellular location">
    <subcellularLocation>
        <location evidence="1">Nucleus</location>
    </subcellularLocation>
</comment>